<dbReference type="Proteomes" id="UP000813444">
    <property type="component" value="Unassembled WGS sequence"/>
</dbReference>
<dbReference type="PANTHER" id="PTHR48125:SF12">
    <property type="entry name" value="AT HOOK TRANSCRIPTION FACTOR FAMILY-RELATED"/>
    <property type="match status" value="1"/>
</dbReference>
<gene>
    <name evidence="2" type="ORF">B0I35DRAFT_483343</name>
</gene>
<feature type="compositionally biased region" description="Basic and acidic residues" evidence="1">
    <location>
        <begin position="303"/>
        <end position="364"/>
    </location>
</feature>
<sequence>MPDESLPTYTFQASSENPLHTILYYTHNGSAPSADYLIKRPAPAEARNQYALGFFDVQYASVLYAEVLLKPNWAQPTLSAAEMRAQNGAAAPVPLTPDAFAVSLYNPDQSVAVRRNQGSWKTDSWDFEIPVRTFKQPSSSRIDRDASEPTVPELVPKMVFRWKRDGRLNKDMTCYLTGREVGGNKSKEPDITVALFHNGKHETSVTIYEPNMARVGVEDMKGLEVVLLLSAEVIRDLYLSPQPDPFNTGATATASSSRPRKNSRPSKSPPGGATMSGALNARPKTPAAEPPAERQPRPAQRQQEIDAETKRLKKMVEEEERQERERRDKEEQQRIKRMLEEEERQRQKREADIEAETERLRREYGVQAPSSPPLPPRRDGNGGRFSPPTGPPPQQPPRPTRPQSAGPSQMQWQRPPPQQPTQQSTQQQSQQNGGRRRNPLTALFRGTGENGQPYAGPAGASVSGFFQRINNNDDDRRREDGRNKVQKKRSVHF</sequence>
<dbReference type="PANTHER" id="PTHR48125">
    <property type="entry name" value="LP07818P1"/>
    <property type="match status" value="1"/>
</dbReference>
<evidence type="ECO:0000313" key="3">
    <source>
        <dbReference type="Proteomes" id="UP000813444"/>
    </source>
</evidence>
<evidence type="ECO:0000313" key="2">
    <source>
        <dbReference type="EMBL" id="KAH7308053.1"/>
    </source>
</evidence>
<protein>
    <submittedName>
        <fullName evidence="2">Uncharacterized protein</fullName>
    </submittedName>
</protein>
<feature type="compositionally biased region" description="Pro residues" evidence="1">
    <location>
        <begin position="388"/>
        <end position="400"/>
    </location>
</feature>
<feature type="compositionally biased region" description="Basic and acidic residues" evidence="1">
    <location>
        <begin position="471"/>
        <end position="483"/>
    </location>
</feature>
<reference evidence="2" key="1">
    <citation type="journal article" date="2021" name="Nat. Commun.">
        <title>Genetic determinants of endophytism in the Arabidopsis root mycobiome.</title>
        <authorList>
            <person name="Mesny F."/>
            <person name="Miyauchi S."/>
            <person name="Thiergart T."/>
            <person name="Pickel B."/>
            <person name="Atanasova L."/>
            <person name="Karlsson M."/>
            <person name="Huettel B."/>
            <person name="Barry K.W."/>
            <person name="Haridas S."/>
            <person name="Chen C."/>
            <person name="Bauer D."/>
            <person name="Andreopoulos W."/>
            <person name="Pangilinan J."/>
            <person name="LaButti K."/>
            <person name="Riley R."/>
            <person name="Lipzen A."/>
            <person name="Clum A."/>
            <person name="Drula E."/>
            <person name="Henrissat B."/>
            <person name="Kohler A."/>
            <person name="Grigoriev I.V."/>
            <person name="Martin F.M."/>
            <person name="Hacquard S."/>
        </authorList>
    </citation>
    <scope>NUCLEOTIDE SEQUENCE</scope>
    <source>
        <strain evidence="2">MPI-CAGE-CH-0235</strain>
    </source>
</reference>
<dbReference type="OrthoDB" id="3357341at2759"/>
<keyword evidence="3" id="KW-1185">Reference proteome</keyword>
<accession>A0A8K0SH63</accession>
<feature type="compositionally biased region" description="Low complexity" evidence="1">
    <location>
        <begin position="420"/>
        <end position="431"/>
    </location>
</feature>
<dbReference type="AlphaFoldDB" id="A0A8K0SH63"/>
<feature type="compositionally biased region" description="Low complexity" evidence="1">
    <location>
        <begin position="401"/>
        <end position="413"/>
    </location>
</feature>
<feature type="compositionally biased region" description="Basic residues" evidence="1">
    <location>
        <begin position="484"/>
        <end position="493"/>
    </location>
</feature>
<name>A0A8K0SH63_9HYPO</name>
<feature type="region of interest" description="Disordered" evidence="1">
    <location>
        <begin position="239"/>
        <end position="493"/>
    </location>
</feature>
<organism evidence="2 3">
    <name type="scientific">Stachybotrys elegans</name>
    <dbReference type="NCBI Taxonomy" id="80388"/>
    <lineage>
        <taxon>Eukaryota</taxon>
        <taxon>Fungi</taxon>
        <taxon>Dikarya</taxon>
        <taxon>Ascomycota</taxon>
        <taxon>Pezizomycotina</taxon>
        <taxon>Sordariomycetes</taxon>
        <taxon>Hypocreomycetidae</taxon>
        <taxon>Hypocreales</taxon>
        <taxon>Stachybotryaceae</taxon>
        <taxon>Stachybotrys</taxon>
    </lineage>
</organism>
<proteinExistence type="predicted"/>
<comment type="caution">
    <text evidence="2">The sequence shown here is derived from an EMBL/GenBank/DDBJ whole genome shotgun (WGS) entry which is preliminary data.</text>
</comment>
<evidence type="ECO:0000256" key="1">
    <source>
        <dbReference type="SAM" id="MobiDB-lite"/>
    </source>
</evidence>
<dbReference type="EMBL" id="JAGPNK010000016">
    <property type="protein sequence ID" value="KAH7308053.1"/>
    <property type="molecule type" value="Genomic_DNA"/>
</dbReference>